<evidence type="ECO:0008006" key="3">
    <source>
        <dbReference type="Google" id="ProtNLM"/>
    </source>
</evidence>
<proteinExistence type="predicted"/>
<dbReference type="RefSeq" id="WP_188831510.1">
    <property type="nucleotide sequence ID" value="NZ_BMIW01000041.1"/>
</dbReference>
<evidence type="ECO:0000313" key="2">
    <source>
        <dbReference type="Proteomes" id="UP000608420"/>
    </source>
</evidence>
<dbReference type="Proteomes" id="UP000608420">
    <property type="component" value="Unassembled WGS sequence"/>
</dbReference>
<organism evidence="1 2">
    <name type="scientific">Paenibacillus aceti</name>
    <dbReference type="NCBI Taxonomy" id="1820010"/>
    <lineage>
        <taxon>Bacteria</taxon>
        <taxon>Bacillati</taxon>
        <taxon>Bacillota</taxon>
        <taxon>Bacilli</taxon>
        <taxon>Bacillales</taxon>
        <taxon>Paenibacillaceae</taxon>
        <taxon>Paenibacillus</taxon>
    </lineage>
</organism>
<gene>
    <name evidence="1" type="ORF">GCM10010913_41770</name>
</gene>
<comment type="caution">
    <text evidence="1">The sequence shown here is derived from an EMBL/GenBank/DDBJ whole genome shotgun (WGS) entry which is preliminary data.</text>
</comment>
<name>A0ABQ1W601_9BACL</name>
<sequence>MKKIVGIVMSFIFIFSFGNVSFANSLSELDSKVLYNAQEITDIDLLYERAKHGISDVVSKNPDQNIAFVRDAPINGTIKEYTTTQKLLAVEKNGVLEESFKTVSFLVYTEEKSTDEEKPGLIQPRGSKEEEDWDSSKGVRAYSTVKYTRSTNNNLYTYKLDSVSGGWNSYDHGTLIIERKVKYGITGNAQGSGIAVSKSSGDLYPNQNTFDYTAPSSWPALESNVVMGVNTYITLKRQSGTYEWTLHLQNNLTN</sequence>
<reference evidence="2" key="1">
    <citation type="journal article" date="2019" name="Int. J. Syst. Evol. Microbiol.">
        <title>The Global Catalogue of Microorganisms (GCM) 10K type strain sequencing project: providing services to taxonomists for standard genome sequencing and annotation.</title>
        <authorList>
            <consortium name="The Broad Institute Genomics Platform"/>
            <consortium name="The Broad Institute Genome Sequencing Center for Infectious Disease"/>
            <person name="Wu L."/>
            <person name="Ma J."/>
        </authorList>
    </citation>
    <scope>NUCLEOTIDE SEQUENCE [LARGE SCALE GENOMIC DNA]</scope>
    <source>
        <strain evidence="2">CGMCC 1.15420</strain>
    </source>
</reference>
<dbReference type="EMBL" id="BMIW01000041">
    <property type="protein sequence ID" value="GGG15493.1"/>
    <property type="molecule type" value="Genomic_DNA"/>
</dbReference>
<accession>A0ABQ1W601</accession>
<protein>
    <recommendedName>
        <fullName evidence="3">WxL domain-containing protein</fullName>
    </recommendedName>
</protein>
<evidence type="ECO:0000313" key="1">
    <source>
        <dbReference type="EMBL" id="GGG15493.1"/>
    </source>
</evidence>
<keyword evidence="2" id="KW-1185">Reference proteome</keyword>